<gene>
    <name evidence="2" type="ORF">FOC47_08975</name>
    <name evidence="1" type="ORF">G5B26_19805</name>
</gene>
<dbReference type="AlphaFoldDB" id="A0AAP9S6P1"/>
<organism evidence="2 3">
    <name type="scientific">Enterocloster clostridioformis</name>
    <dbReference type="NCBI Taxonomy" id="1531"/>
    <lineage>
        <taxon>Bacteria</taxon>
        <taxon>Bacillati</taxon>
        <taxon>Bacillota</taxon>
        <taxon>Clostridia</taxon>
        <taxon>Lachnospirales</taxon>
        <taxon>Lachnospiraceae</taxon>
        <taxon>Enterocloster</taxon>
    </lineage>
</organism>
<accession>A0AAP9S6P1</accession>
<protein>
    <submittedName>
        <fullName evidence="2">Uncharacterized protein</fullName>
    </submittedName>
</protein>
<reference evidence="1 4" key="2">
    <citation type="journal article" date="2020" name="Cell Host Microbe">
        <title>Functional and Genomic Variation between Human-Derived Isolates of Lachnospiraceae Reveals Inter- and Intra-Species Diversity.</title>
        <authorList>
            <person name="Sorbara M.T."/>
            <person name="Littmann E.R."/>
            <person name="Fontana E."/>
            <person name="Moody T.U."/>
            <person name="Kohout C.E."/>
            <person name="Gjonbalaj M."/>
            <person name="Eaton V."/>
            <person name="Seok R."/>
            <person name="Leiner I.M."/>
            <person name="Pamer E.G."/>
        </authorList>
    </citation>
    <scope>NUCLEOTIDE SEQUENCE [LARGE SCALE GENOMIC DNA]</scope>
    <source>
        <strain evidence="1 4">MSK.2.26</strain>
    </source>
</reference>
<sequence length="99" mass="12010">MKQFRKRLDHYLDMLLMVPFFRGGGDVDEKSVSFISPEQRLRKYLEEHPRKSEYTGKAIQSHRLVDKNGEEFEMWHGFWARDAPRGNRNVWGRRCRLQR</sequence>
<evidence type="ECO:0000313" key="1">
    <source>
        <dbReference type="EMBL" id="NSJ45773.1"/>
    </source>
</evidence>
<dbReference type="EMBL" id="CP050964">
    <property type="protein sequence ID" value="QIX90672.1"/>
    <property type="molecule type" value="Genomic_DNA"/>
</dbReference>
<dbReference type="Proteomes" id="UP000719916">
    <property type="component" value="Unassembled WGS sequence"/>
</dbReference>
<evidence type="ECO:0000313" key="4">
    <source>
        <dbReference type="Proteomes" id="UP000719916"/>
    </source>
</evidence>
<evidence type="ECO:0000313" key="3">
    <source>
        <dbReference type="Proteomes" id="UP000501069"/>
    </source>
</evidence>
<reference evidence="2 3" key="1">
    <citation type="submission" date="2019-11" db="EMBL/GenBank/DDBJ databases">
        <title>FDA dAtabase for Regulatory Grade micrObial Sequences (FDA-ARGOS): Supporting development and validation of Infectious Disease Dx tests.</title>
        <authorList>
            <person name="Turner S."/>
            <person name="Byrd R."/>
            <person name="Tallon L."/>
            <person name="Sadzewicz L."/>
            <person name="Vavikolanu K."/>
            <person name="Mehta A."/>
            <person name="Aluvathingal J."/>
            <person name="Nadendla S."/>
            <person name="Myers T."/>
            <person name="Yan Y."/>
            <person name="Sichtig H."/>
        </authorList>
    </citation>
    <scope>NUCLEOTIDE SEQUENCE [LARGE SCALE GENOMIC DNA]</scope>
    <source>
        <strain evidence="2 3">FDAARGOS_739</strain>
    </source>
</reference>
<evidence type="ECO:0000313" key="2">
    <source>
        <dbReference type="EMBL" id="QIX90672.1"/>
    </source>
</evidence>
<dbReference type="EMBL" id="JAAISW010000044">
    <property type="protein sequence ID" value="NSJ45773.1"/>
    <property type="molecule type" value="Genomic_DNA"/>
</dbReference>
<name>A0AAP9S6P1_9FIRM</name>
<proteinExistence type="predicted"/>
<dbReference type="Proteomes" id="UP000501069">
    <property type="component" value="Chromosome"/>
</dbReference>
<reference evidence="1" key="3">
    <citation type="submission" date="2020-02" db="EMBL/GenBank/DDBJ databases">
        <authorList>
            <person name="Littmann E."/>
            <person name="Sorbara M."/>
        </authorList>
    </citation>
    <scope>NUCLEOTIDE SEQUENCE</scope>
    <source>
        <strain evidence="1">MSK.2.26</strain>
    </source>
</reference>